<evidence type="ECO:0000313" key="2">
    <source>
        <dbReference type="Proteomes" id="UP000238196"/>
    </source>
</evidence>
<dbReference type="Proteomes" id="UP000238196">
    <property type="component" value="Unassembled WGS sequence"/>
</dbReference>
<reference evidence="1 2" key="1">
    <citation type="submission" date="2018-02" db="EMBL/GenBank/DDBJ databases">
        <title>novel marine gammaproteobacteria from coastal saline agro ecosystem.</title>
        <authorList>
            <person name="Krishnan R."/>
            <person name="Ramesh Kumar N."/>
        </authorList>
    </citation>
    <scope>NUCLEOTIDE SEQUENCE [LARGE SCALE GENOMIC DNA]</scope>
    <source>
        <strain evidence="1 2">228</strain>
    </source>
</reference>
<sequence>MLKNPYLDIPYSPDLMTFVGRLDIYDREDTLGEELWSLDPNDAEDRDVIIRKYILRRIGRYTYRHKYLLVEKLKECIEDSRYDFSQYFLHDPEEYNSLAWDETEIDTPRSFMERVYEIAKEEWKGDLEKASLEDQSTW</sequence>
<dbReference type="EMBL" id="PRLP01000082">
    <property type="protein sequence ID" value="PPC75599.1"/>
    <property type="molecule type" value="Genomic_DNA"/>
</dbReference>
<evidence type="ECO:0000313" key="1">
    <source>
        <dbReference type="EMBL" id="PPC75599.1"/>
    </source>
</evidence>
<dbReference type="OrthoDB" id="6984242at2"/>
<accession>A0A2S5KM39</accession>
<comment type="caution">
    <text evidence="1">The sequence shown here is derived from an EMBL/GenBank/DDBJ whole genome shotgun (WGS) entry which is preliminary data.</text>
</comment>
<gene>
    <name evidence="1" type="ORF">C4K68_19545</name>
</gene>
<protein>
    <submittedName>
        <fullName evidence="1">Uncharacterized protein</fullName>
    </submittedName>
</protein>
<organism evidence="1 2">
    <name type="scientific">Proteobacteria bacterium 228</name>
    <dbReference type="NCBI Taxonomy" id="2083153"/>
    <lineage>
        <taxon>Bacteria</taxon>
        <taxon>Pseudomonadati</taxon>
        <taxon>Pseudomonadota</taxon>
    </lineage>
</organism>
<name>A0A2S5KM39_9PROT</name>
<dbReference type="AlphaFoldDB" id="A0A2S5KM39"/>
<proteinExistence type="predicted"/>